<dbReference type="CDD" id="cd06261">
    <property type="entry name" value="TM_PBP2"/>
    <property type="match status" value="1"/>
</dbReference>
<dbReference type="RefSeq" id="WP_062229249.1">
    <property type="nucleotide sequence ID" value="NZ_BBWR01000018.1"/>
</dbReference>
<evidence type="ECO:0000256" key="4">
    <source>
        <dbReference type="ARBA" id="ARBA00023136"/>
    </source>
</evidence>
<reference evidence="7" key="1">
    <citation type="journal article" date="2015" name="Proc. Natl. Acad. Sci. U.S.A.">
        <title>Bacterial clade with the ribosomal RNA operon on a small plasmid rather than the chromosome.</title>
        <authorList>
            <person name="Anda M."/>
            <person name="Ohtsubo Y."/>
            <person name="Okubo T."/>
            <person name="Sugawara M."/>
            <person name="Nagata Y."/>
            <person name="Tsuda M."/>
            <person name="Minamisawa K."/>
            <person name="Mitsui H."/>
        </authorList>
    </citation>
    <scope>NUCLEOTIDE SEQUENCE</scope>
    <source>
        <strain evidence="7">JCM 14755</strain>
    </source>
</reference>
<dbReference type="PANTHER" id="PTHR43759">
    <property type="entry name" value="TREHALOSE TRANSPORT SYSTEM PERMEASE PROTEIN SUGA"/>
    <property type="match status" value="1"/>
</dbReference>
<feature type="transmembrane region" description="Helical" evidence="5">
    <location>
        <begin position="200"/>
        <end position="221"/>
    </location>
</feature>
<keyword evidence="5" id="KW-0813">Transport</keyword>
<dbReference type="InterPro" id="IPR052730">
    <property type="entry name" value="Sugar_ABC_transporter"/>
</dbReference>
<comment type="subcellular location">
    <subcellularLocation>
        <location evidence="1 5">Cell membrane</location>
        <topology evidence="1 5">Multi-pass membrane protein</topology>
    </subcellularLocation>
</comment>
<sequence>MQQREFRPYKLAFLLPGLLVLLAIILFPLAFTIRVSLSGWDAIVPGLDWAGVRNYAGVFADARFWQSLGRLSLMAVGTVLVQYVLGFGLALLVWRDIRYRRLWRVLFLIPMMTTPVIMSVIWRTIFHESLGPANDLLGFIGLGPYPWLTSPGWAVASVMLVEIWQWTPFMFLLMLAGLISLPREPFLAAAIDGAGPIRTFFNVTFPLLAPVSIGAIIIRLIEASKLMETVYVLTSGGPGTATETTGYYIYIRGLRDFQIGYAAALSITYLVIMIVLLTIIAKLLVRVFVGGKTA</sequence>
<feature type="transmembrane region" description="Helical" evidence="5">
    <location>
        <begin position="71"/>
        <end position="93"/>
    </location>
</feature>
<dbReference type="OrthoDB" id="7375219at2"/>
<feature type="transmembrane region" description="Helical" evidence="5">
    <location>
        <begin position="259"/>
        <end position="285"/>
    </location>
</feature>
<dbReference type="EMBL" id="LC066377">
    <property type="protein sequence ID" value="BAT28927.1"/>
    <property type="molecule type" value="Genomic_DNA"/>
</dbReference>
<keyword evidence="4 5" id="KW-0472">Membrane</keyword>
<dbReference type="InterPro" id="IPR035906">
    <property type="entry name" value="MetI-like_sf"/>
</dbReference>
<evidence type="ECO:0000256" key="2">
    <source>
        <dbReference type="ARBA" id="ARBA00022692"/>
    </source>
</evidence>
<feature type="domain" description="ABC transmembrane type-1" evidence="6">
    <location>
        <begin position="68"/>
        <end position="280"/>
    </location>
</feature>
<evidence type="ECO:0000259" key="6">
    <source>
        <dbReference type="PROSITE" id="PS50928"/>
    </source>
</evidence>
<dbReference type="SUPFAM" id="SSF160964">
    <property type="entry name" value="MalF N-terminal region-like"/>
    <property type="match status" value="1"/>
</dbReference>
<dbReference type="InterPro" id="IPR000515">
    <property type="entry name" value="MetI-like"/>
</dbReference>
<accession>A0A0P0Z4I8</accession>
<feature type="transmembrane region" description="Helical" evidence="5">
    <location>
        <begin position="153"/>
        <end position="179"/>
    </location>
</feature>
<dbReference type="PANTHER" id="PTHR43759:SF1">
    <property type="entry name" value="GLUCOSE IMPORT SYSTEM PERMEASE PROTEIN GLCT"/>
    <property type="match status" value="1"/>
</dbReference>
<dbReference type="GO" id="GO:0005886">
    <property type="term" value="C:plasma membrane"/>
    <property type="evidence" value="ECO:0007669"/>
    <property type="project" value="UniProtKB-SubCell"/>
</dbReference>
<evidence type="ECO:0000256" key="3">
    <source>
        <dbReference type="ARBA" id="ARBA00022989"/>
    </source>
</evidence>
<evidence type="ECO:0000256" key="5">
    <source>
        <dbReference type="RuleBase" id="RU363032"/>
    </source>
</evidence>
<name>A0A0P0Z4I8_9HYPH</name>
<evidence type="ECO:0000256" key="1">
    <source>
        <dbReference type="ARBA" id="ARBA00004651"/>
    </source>
</evidence>
<dbReference type="PROSITE" id="PS50928">
    <property type="entry name" value="ABC_TM1"/>
    <property type="match status" value="1"/>
</dbReference>
<dbReference type="SUPFAM" id="SSF161098">
    <property type="entry name" value="MetI-like"/>
    <property type="match status" value="1"/>
</dbReference>
<evidence type="ECO:0000313" key="7">
    <source>
        <dbReference type="EMBL" id="BAT28927.1"/>
    </source>
</evidence>
<dbReference type="GO" id="GO:0055085">
    <property type="term" value="P:transmembrane transport"/>
    <property type="evidence" value="ECO:0007669"/>
    <property type="project" value="InterPro"/>
</dbReference>
<comment type="similarity">
    <text evidence="5">Belongs to the binding-protein-dependent transport system permease family.</text>
</comment>
<organism evidence="7">
    <name type="scientific">Aureimonas frigidaquae</name>
    <dbReference type="NCBI Taxonomy" id="424757"/>
    <lineage>
        <taxon>Bacteria</taxon>
        <taxon>Pseudomonadati</taxon>
        <taxon>Pseudomonadota</taxon>
        <taxon>Alphaproteobacteria</taxon>
        <taxon>Hyphomicrobiales</taxon>
        <taxon>Aurantimonadaceae</taxon>
        <taxon>Aureimonas</taxon>
    </lineage>
</organism>
<protein>
    <submittedName>
        <fullName evidence="7">Binding-protein-dependent transport systems inner membrane component</fullName>
    </submittedName>
</protein>
<proteinExistence type="inferred from homology"/>
<feature type="transmembrane region" description="Helical" evidence="5">
    <location>
        <begin position="12"/>
        <end position="31"/>
    </location>
</feature>
<dbReference type="Pfam" id="PF00528">
    <property type="entry name" value="BPD_transp_1"/>
    <property type="match status" value="1"/>
</dbReference>
<keyword evidence="3 5" id="KW-1133">Transmembrane helix</keyword>
<dbReference type="Gene3D" id="1.10.3720.10">
    <property type="entry name" value="MetI-like"/>
    <property type="match status" value="1"/>
</dbReference>
<dbReference type="AlphaFoldDB" id="A0A0P0Z4I8"/>
<feature type="transmembrane region" description="Helical" evidence="5">
    <location>
        <begin position="105"/>
        <end position="125"/>
    </location>
</feature>
<keyword evidence="2 5" id="KW-0812">Transmembrane</keyword>